<sequence>MPSHVRRYATAALWNVCVAAVYFGAGELGLLDQLLRGHLTPFWPATGVALGALLLLGWRIWPGIAIGGFLVGLSIGLPLPGCIALAAGNSLAPVLACYLLRRVGFQVELNRLRDALALVFLGAFIAMTVSASVGAGLLVVSHDELARSYGSTWFVWWVGNATGILVITPVVLLLYRFVRRMLHRMYQPSRVRPARVVEAILLLAGTFLVAMLGTRSSFDVLFLVFPFLFWAAWRFQLSGAAPCVLVASLVVTFAAEGGTGPFAGIDQFAKLITLQAFNTSAALTGLLLAALVAERNRTYQEIERACIQLADVMSLRDRAARHAESWRTPEKHRTRT</sequence>
<dbReference type="GO" id="GO:0005886">
    <property type="term" value="C:plasma membrane"/>
    <property type="evidence" value="ECO:0007669"/>
    <property type="project" value="UniProtKB-SubCell"/>
</dbReference>
<feature type="transmembrane region" description="Helical" evidence="6">
    <location>
        <begin position="67"/>
        <end position="100"/>
    </location>
</feature>
<proteinExistence type="predicted"/>
<feature type="transmembrane region" description="Helical" evidence="6">
    <location>
        <begin position="112"/>
        <end position="141"/>
    </location>
</feature>
<gene>
    <name evidence="8" type="ORF">HEB94_003549</name>
</gene>
<keyword evidence="2" id="KW-1003">Cell membrane</keyword>
<evidence type="ECO:0000313" key="8">
    <source>
        <dbReference type="EMBL" id="MBE1606701.1"/>
    </source>
</evidence>
<protein>
    <submittedName>
        <fullName evidence="8">Integral membrane sensor domain MASE1</fullName>
    </submittedName>
</protein>
<keyword evidence="3 6" id="KW-0812">Transmembrane</keyword>
<dbReference type="AlphaFoldDB" id="A0A927MUP1"/>
<feature type="transmembrane region" description="Helical" evidence="6">
    <location>
        <begin position="271"/>
        <end position="293"/>
    </location>
</feature>
<name>A0A927MUP1_9ACTN</name>
<feature type="transmembrane region" description="Helical" evidence="6">
    <location>
        <begin position="42"/>
        <end position="61"/>
    </location>
</feature>
<keyword evidence="9" id="KW-1185">Reference proteome</keyword>
<evidence type="ECO:0000259" key="7">
    <source>
        <dbReference type="Pfam" id="PF05231"/>
    </source>
</evidence>
<feature type="transmembrane region" description="Helical" evidence="6">
    <location>
        <begin position="196"/>
        <end position="214"/>
    </location>
</feature>
<feature type="transmembrane region" description="Helical" evidence="6">
    <location>
        <begin position="153"/>
        <end position="175"/>
    </location>
</feature>
<keyword evidence="5 6" id="KW-0472">Membrane</keyword>
<accession>A0A927MUP1</accession>
<evidence type="ECO:0000256" key="4">
    <source>
        <dbReference type="ARBA" id="ARBA00022989"/>
    </source>
</evidence>
<organism evidence="8 9">
    <name type="scientific">Actinopolymorpha pittospori</name>
    <dbReference type="NCBI Taxonomy" id="648752"/>
    <lineage>
        <taxon>Bacteria</taxon>
        <taxon>Bacillati</taxon>
        <taxon>Actinomycetota</taxon>
        <taxon>Actinomycetes</taxon>
        <taxon>Propionibacteriales</taxon>
        <taxon>Actinopolymorphaceae</taxon>
        <taxon>Actinopolymorpha</taxon>
    </lineage>
</organism>
<dbReference type="RefSeq" id="WP_192750784.1">
    <property type="nucleotide sequence ID" value="NZ_BAABJL010000109.1"/>
</dbReference>
<keyword evidence="4 6" id="KW-1133">Transmembrane helix</keyword>
<comment type="subcellular location">
    <subcellularLocation>
        <location evidence="1">Cell membrane</location>
        <topology evidence="1">Multi-pass membrane protein</topology>
    </subcellularLocation>
</comment>
<evidence type="ECO:0000313" key="9">
    <source>
        <dbReference type="Proteomes" id="UP000638648"/>
    </source>
</evidence>
<dbReference type="Pfam" id="PF05231">
    <property type="entry name" value="MASE1"/>
    <property type="match status" value="1"/>
</dbReference>
<feature type="domain" description="MASE1" evidence="7">
    <location>
        <begin position="34"/>
        <end position="295"/>
    </location>
</feature>
<evidence type="ECO:0000256" key="2">
    <source>
        <dbReference type="ARBA" id="ARBA00022475"/>
    </source>
</evidence>
<dbReference type="Proteomes" id="UP000638648">
    <property type="component" value="Unassembled WGS sequence"/>
</dbReference>
<comment type="caution">
    <text evidence="8">The sequence shown here is derived from an EMBL/GenBank/DDBJ whole genome shotgun (WGS) entry which is preliminary data.</text>
</comment>
<dbReference type="EMBL" id="JADBEM010000001">
    <property type="protein sequence ID" value="MBE1606701.1"/>
    <property type="molecule type" value="Genomic_DNA"/>
</dbReference>
<evidence type="ECO:0000256" key="6">
    <source>
        <dbReference type="SAM" id="Phobius"/>
    </source>
</evidence>
<feature type="transmembrane region" description="Helical" evidence="6">
    <location>
        <begin position="12"/>
        <end position="30"/>
    </location>
</feature>
<dbReference type="InterPro" id="IPR007895">
    <property type="entry name" value="MASE1"/>
</dbReference>
<reference evidence="8" key="1">
    <citation type="submission" date="2020-10" db="EMBL/GenBank/DDBJ databases">
        <title>Sequencing the genomes of 1000 actinobacteria strains.</title>
        <authorList>
            <person name="Klenk H.-P."/>
        </authorList>
    </citation>
    <scope>NUCLEOTIDE SEQUENCE</scope>
    <source>
        <strain evidence="8">DSM 45354</strain>
    </source>
</reference>
<evidence type="ECO:0000256" key="3">
    <source>
        <dbReference type="ARBA" id="ARBA00022692"/>
    </source>
</evidence>
<evidence type="ECO:0000256" key="5">
    <source>
        <dbReference type="ARBA" id="ARBA00023136"/>
    </source>
</evidence>
<evidence type="ECO:0000256" key="1">
    <source>
        <dbReference type="ARBA" id="ARBA00004651"/>
    </source>
</evidence>